<feature type="transmembrane region" description="Helical" evidence="1">
    <location>
        <begin position="114"/>
        <end position="133"/>
    </location>
</feature>
<keyword evidence="1" id="KW-1133">Transmembrane helix</keyword>
<organism evidence="2 3">
    <name type="scientific">Gardnerella vaginalis</name>
    <dbReference type="NCBI Taxonomy" id="2702"/>
    <lineage>
        <taxon>Bacteria</taxon>
        <taxon>Bacillati</taxon>
        <taxon>Actinomycetota</taxon>
        <taxon>Actinomycetes</taxon>
        <taxon>Bifidobacteriales</taxon>
        <taxon>Bifidobacteriaceae</taxon>
        <taxon>Gardnerella</taxon>
    </lineage>
</organism>
<comment type="caution">
    <text evidence="2">The sequence shown here is derived from an EMBL/GenBank/DDBJ whole genome shotgun (WGS) entry which is preliminary data.</text>
</comment>
<dbReference type="RefSeq" id="WP_004105054.1">
    <property type="nucleotide sequence ID" value="NZ_JABUHH010000001.1"/>
</dbReference>
<dbReference type="NCBIfam" id="TIGR02185">
    <property type="entry name" value="Trep_Strep"/>
    <property type="match status" value="1"/>
</dbReference>
<keyword evidence="1" id="KW-0472">Membrane</keyword>
<feature type="transmembrane region" description="Helical" evidence="1">
    <location>
        <begin position="160"/>
        <end position="180"/>
    </location>
</feature>
<gene>
    <name evidence="2" type="ORF">QP177_06760</name>
</gene>
<dbReference type="AlphaFoldDB" id="A0ABD4ZC71"/>
<reference evidence="2 3" key="1">
    <citation type="submission" date="2023-05" db="EMBL/GenBank/DDBJ databases">
        <title>Cataloging the Phylogenetic Diversity of Human Bladder Bacteria.</title>
        <authorList>
            <person name="Du J."/>
        </authorList>
    </citation>
    <scope>NUCLEOTIDE SEQUENCE [LARGE SCALE GENOMIC DNA]</scope>
    <source>
        <strain evidence="2 3">UMB9230</strain>
    </source>
</reference>
<evidence type="ECO:0000313" key="2">
    <source>
        <dbReference type="EMBL" id="MDK6696255.1"/>
    </source>
</evidence>
<feature type="transmembrane region" description="Helical" evidence="1">
    <location>
        <begin position="12"/>
        <end position="32"/>
    </location>
</feature>
<accession>A0ABD4ZC71</accession>
<dbReference type="Proteomes" id="UP001240561">
    <property type="component" value="Unassembled WGS sequence"/>
</dbReference>
<evidence type="ECO:0000313" key="3">
    <source>
        <dbReference type="Proteomes" id="UP001240561"/>
    </source>
</evidence>
<evidence type="ECO:0000256" key="1">
    <source>
        <dbReference type="SAM" id="Phobius"/>
    </source>
</evidence>
<feature type="transmembrane region" description="Helical" evidence="1">
    <location>
        <begin position="38"/>
        <end position="58"/>
    </location>
</feature>
<feature type="transmembrane region" description="Helical" evidence="1">
    <location>
        <begin position="65"/>
        <end position="80"/>
    </location>
</feature>
<name>A0ABD4ZC71_GARVA</name>
<dbReference type="EMBL" id="JASOGJ010000020">
    <property type="protein sequence ID" value="MDK6696255.1"/>
    <property type="molecule type" value="Genomic_DNA"/>
</dbReference>
<dbReference type="Pfam" id="PF09605">
    <property type="entry name" value="Trep_Strep"/>
    <property type="match status" value="1"/>
</dbReference>
<protein>
    <submittedName>
        <fullName evidence="2">MptD family putative ECF transporter S component</fullName>
    </submittedName>
</protein>
<dbReference type="InterPro" id="IPR011733">
    <property type="entry name" value="CHP02185_IM"/>
</dbReference>
<proteinExistence type="predicted"/>
<keyword evidence="1" id="KW-0812">Transmembrane</keyword>
<sequence>MERATKLSGHDLINIGIFGAIYFVIVCVISMLGIVPVFLPLLAVLVPIIGGIPFMLFLTKVKKPGMIFIMAIMMGLLMVLTGMGMWSLLTSAIAGLIAEIVFKSGNYASAKKAVLTYGFFSLWMYGNYMSLFLDREQYFAQRASFGKAYAEAVAQLLPNWMAFVLLIVCFICGILGGLFGQKVLKKHFEKAGLV</sequence>